<accession>C8VFU9</accession>
<keyword evidence="2" id="KW-1133">Transmembrane helix</keyword>
<feature type="region of interest" description="Disordered" evidence="1">
    <location>
        <begin position="200"/>
        <end position="219"/>
    </location>
</feature>
<dbReference type="VEuPathDB" id="FungiDB:AN5647"/>
<dbReference type="GeneID" id="2871941"/>
<evidence type="ECO:0000256" key="2">
    <source>
        <dbReference type="SAM" id="Phobius"/>
    </source>
</evidence>
<evidence type="ECO:0000256" key="1">
    <source>
        <dbReference type="SAM" id="MobiDB-lite"/>
    </source>
</evidence>
<feature type="transmembrane region" description="Helical" evidence="2">
    <location>
        <begin position="157"/>
        <end position="174"/>
    </location>
</feature>
<organism evidence="3 4">
    <name type="scientific">Emericella nidulans (strain FGSC A4 / ATCC 38163 / CBS 112.46 / NRRL 194 / M139)</name>
    <name type="common">Aspergillus nidulans</name>
    <dbReference type="NCBI Taxonomy" id="227321"/>
    <lineage>
        <taxon>Eukaryota</taxon>
        <taxon>Fungi</taxon>
        <taxon>Dikarya</taxon>
        <taxon>Ascomycota</taxon>
        <taxon>Pezizomycotina</taxon>
        <taxon>Eurotiomycetes</taxon>
        <taxon>Eurotiomycetidae</taxon>
        <taxon>Eurotiales</taxon>
        <taxon>Aspergillaceae</taxon>
        <taxon>Aspergillus</taxon>
        <taxon>Aspergillus subgen. Nidulantes</taxon>
    </lineage>
</organism>
<dbReference type="KEGG" id="ani:ANIA_05647"/>
<evidence type="ECO:0000313" key="4">
    <source>
        <dbReference type="Proteomes" id="UP000000560"/>
    </source>
</evidence>
<dbReference type="InParanoid" id="Q5B1D3"/>
<dbReference type="OrthoDB" id="5278907at2759"/>
<dbReference type="Proteomes" id="UP000000560">
    <property type="component" value="Chromosome V"/>
</dbReference>
<proteinExistence type="predicted"/>
<reference evidence="4" key="2">
    <citation type="journal article" date="2009" name="Fungal Genet. Biol.">
        <title>The 2008 update of the Aspergillus nidulans genome annotation: a community effort.</title>
        <authorList>
            <person name="Wortman J.R."/>
            <person name="Gilsenan J.M."/>
            <person name="Joardar V."/>
            <person name="Deegan J."/>
            <person name="Clutterbuck J."/>
            <person name="Andersen M.R."/>
            <person name="Archer D."/>
            <person name="Bencina M."/>
            <person name="Braus G."/>
            <person name="Coutinho P."/>
            <person name="von Dohren H."/>
            <person name="Doonan J."/>
            <person name="Driessen A.J."/>
            <person name="Durek P."/>
            <person name="Espeso E."/>
            <person name="Fekete E."/>
            <person name="Flipphi M."/>
            <person name="Estrada C.G."/>
            <person name="Geysens S."/>
            <person name="Goldman G."/>
            <person name="de Groot P.W."/>
            <person name="Hansen K."/>
            <person name="Harris S.D."/>
            <person name="Heinekamp T."/>
            <person name="Helmstaedt K."/>
            <person name="Henrissat B."/>
            <person name="Hofmann G."/>
            <person name="Homan T."/>
            <person name="Horio T."/>
            <person name="Horiuchi H."/>
            <person name="James S."/>
            <person name="Jones M."/>
            <person name="Karaffa L."/>
            <person name="Karanyi Z."/>
            <person name="Kato M."/>
            <person name="Keller N."/>
            <person name="Kelly D.E."/>
            <person name="Kiel J.A."/>
            <person name="Kim J.M."/>
            <person name="van der Klei I.J."/>
            <person name="Klis F.M."/>
            <person name="Kovalchuk A."/>
            <person name="Krasevec N."/>
            <person name="Kubicek C.P."/>
            <person name="Liu B."/>
            <person name="Maccabe A."/>
            <person name="Meyer V."/>
            <person name="Mirabito P."/>
            <person name="Miskei M."/>
            <person name="Mos M."/>
            <person name="Mullins J."/>
            <person name="Nelson D.R."/>
            <person name="Nielsen J."/>
            <person name="Oakley B.R."/>
            <person name="Osmani S.A."/>
            <person name="Pakula T."/>
            <person name="Paszewski A."/>
            <person name="Paulsen I."/>
            <person name="Pilsyk S."/>
            <person name="Pocsi I."/>
            <person name="Punt P.J."/>
            <person name="Ram A.F."/>
            <person name="Ren Q."/>
            <person name="Robellet X."/>
            <person name="Robson G."/>
            <person name="Seiboth B."/>
            <person name="van Solingen P."/>
            <person name="Specht T."/>
            <person name="Sun J."/>
            <person name="Taheri-Talesh N."/>
            <person name="Takeshita N."/>
            <person name="Ussery D."/>
            <person name="vanKuyk P.A."/>
            <person name="Visser H."/>
            <person name="van de Vondervoort P.J."/>
            <person name="de Vries R.P."/>
            <person name="Walton J."/>
            <person name="Xiang X."/>
            <person name="Xiong Y."/>
            <person name="Zeng A.P."/>
            <person name="Brandt B.W."/>
            <person name="Cornell M.J."/>
            <person name="van den Hondel C.A."/>
            <person name="Visser J."/>
            <person name="Oliver S.G."/>
            <person name="Turner G."/>
        </authorList>
    </citation>
    <scope>GENOME REANNOTATION</scope>
    <source>
        <strain evidence="4">FGSC A4 / ATCC 38163 / CBS 112.46 / NRRL 194 / M139</strain>
    </source>
</reference>
<dbReference type="HOGENOM" id="CLU_099088_0_0_1"/>
<sequence>MRRLPQTIFAAALPARSISSCSPITFASKLQDQPHLRAPTNYRRQTLPHYRLFSQSCLFANSHTTSNSPFRLSSSSSTTQSQSPETPFPEAETETHIYIDPNTGLPVKDYSRYPPKRQWPPDMSKLSPKHQFRLERKYRRRAALKYARPKWTKATKIVQWGTIGFVIIYALLFMEWDERGGTPLEDLRTYVFGALKGAFSAPPPSSSMRRSEDFTPKRE</sequence>
<reference evidence="4" key="1">
    <citation type="journal article" date="2005" name="Nature">
        <title>Sequencing of Aspergillus nidulans and comparative analysis with A. fumigatus and A. oryzae.</title>
        <authorList>
            <person name="Galagan J.E."/>
            <person name="Calvo S.E."/>
            <person name="Cuomo C."/>
            <person name="Ma L.J."/>
            <person name="Wortman J.R."/>
            <person name="Batzoglou S."/>
            <person name="Lee S.I."/>
            <person name="Basturkmen M."/>
            <person name="Spevak C.C."/>
            <person name="Clutterbuck J."/>
            <person name="Kapitonov V."/>
            <person name="Jurka J."/>
            <person name="Scazzocchio C."/>
            <person name="Farman M."/>
            <person name="Butler J."/>
            <person name="Purcell S."/>
            <person name="Harris S."/>
            <person name="Braus G.H."/>
            <person name="Draht O."/>
            <person name="Busch S."/>
            <person name="D'Enfert C."/>
            <person name="Bouchier C."/>
            <person name="Goldman G.H."/>
            <person name="Bell-Pedersen D."/>
            <person name="Griffiths-Jones S."/>
            <person name="Doonan J.H."/>
            <person name="Yu J."/>
            <person name="Vienken K."/>
            <person name="Pain A."/>
            <person name="Freitag M."/>
            <person name="Selker E.U."/>
            <person name="Archer D.B."/>
            <person name="Penalva M.A."/>
            <person name="Oakley B.R."/>
            <person name="Momany M."/>
            <person name="Tanaka T."/>
            <person name="Kumagai T."/>
            <person name="Asai K."/>
            <person name="Machida M."/>
            <person name="Nierman W.C."/>
            <person name="Denning D.W."/>
            <person name="Caddick M."/>
            <person name="Hynes M."/>
            <person name="Paoletti M."/>
            <person name="Fischer R."/>
            <person name="Miller B."/>
            <person name="Dyer P."/>
            <person name="Sachs M.S."/>
            <person name="Osmani S.A."/>
            <person name="Birren B.W."/>
        </authorList>
    </citation>
    <scope>NUCLEOTIDE SEQUENCE [LARGE SCALE GENOMIC DNA]</scope>
    <source>
        <strain evidence="4">FGSC A4 / ATCC 38163 / CBS 112.46 / NRRL 194 / M139</strain>
    </source>
</reference>
<dbReference type="AlphaFoldDB" id="Q5B1D3"/>
<dbReference type="RefSeq" id="XP_663251.1">
    <property type="nucleotide sequence ID" value="XM_658159.2"/>
</dbReference>
<dbReference type="OMA" id="VLFMEWE"/>
<accession>Q5B1D3</accession>
<feature type="compositionally biased region" description="Low complexity" evidence="1">
    <location>
        <begin position="69"/>
        <end position="90"/>
    </location>
</feature>
<protein>
    <submittedName>
        <fullName evidence="3">Uncharacterized protein</fullName>
    </submittedName>
</protein>
<feature type="region of interest" description="Disordered" evidence="1">
    <location>
        <begin position="69"/>
        <end position="95"/>
    </location>
</feature>
<dbReference type="EMBL" id="BN001305">
    <property type="protein sequence ID" value="CBF81483.1"/>
    <property type="molecule type" value="Genomic_DNA"/>
</dbReference>
<keyword evidence="2" id="KW-0812">Transmembrane</keyword>
<evidence type="ECO:0000313" key="3">
    <source>
        <dbReference type="EMBL" id="CBF81483.1"/>
    </source>
</evidence>
<keyword evidence="4" id="KW-1185">Reference proteome</keyword>
<gene>
    <name evidence="3" type="ORF">ANIA_05647</name>
</gene>
<name>Q5B1D3_EMENI</name>
<feature type="compositionally biased region" description="Basic and acidic residues" evidence="1">
    <location>
        <begin position="209"/>
        <end position="219"/>
    </location>
</feature>
<keyword evidence="2" id="KW-0472">Membrane</keyword>
<dbReference type="eggNOG" id="ENOG502SFC0">
    <property type="taxonomic scope" value="Eukaryota"/>
</dbReference>